<accession>A0AA38XFW7</accession>
<feature type="compositionally biased region" description="Polar residues" evidence="11">
    <location>
        <begin position="1408"/>
        <end position="1425"/>
    </location>
</feature>
<evidence type="ECO:0000313" key="15">
    <source>
        <dbReference type="Proteomes" id="UP001172673"/>
    </source>
</evidence>
<dbReference type="GO" id="GO:0016192">
    <property type="term" value="P:vesicle-mediated transport"/>
    <property type="evidence" value="ECO:0007669"/>
    <property type="project" value="UniProtKB-KW"/>
</dbReference>
<feature type="compositionally biased region" description="Polar residues" evidence="11">
    <location>
        <begin position="296"/>
        <end position="305"/>
    </location>
</feature>
<keyword evidence="6 10" id="KW-0653">Protein transport</keyword>
<feature type="compositionally biased region" description="Low complexity" evidence="11">
    <location>
        <begin position="681"/>
        <end position="691"/>
    </location>
</feature>
<dbReference type="EMBL" id="JAPDRK010000005">
    <property type="protein sequence ID" value="KAJ9612324.1"/>
    <property type="molecule type" value="Genomic_DNA"/>
</dbReference>
<dbReference type="GO" id="GO:0005789">
    <property type="term" value="C:endoplasmic reticulum membrane"/>
    <property type="evidence" value="ECO:0007669"/>
    <property type="project" value="UniProtKB-SubCell"/>
</dbReference>
<evidence type="ECO:0000256" key="3">
    <source>
        <dbReference type="ARBA" id="ARBA00022448"/>
    </source>
</evidence>
<feature type="compositionally biased region" description="Basic and acidic residues" evidence="11">
    <location>
        <begin position="1"/>
        <end position="20"/>
    </location>
</feature>
<feature type="compositionally biased region" description="Polar residues" evidence="11">
    <location>
        <begin position="394"/>
        <end position="426"/>
    </location>
</feature>
<feature type="compositionally biased region" description="Polar residues" evidence="11">
    <location>
        <begin position="1458"/>
        <end position="1483"/>
    </location>
</feature>
<feature type="compositionally biased region" description="Acidic residues" evidence="11">
    <location>
        <begin position="356"/>
        <end position="377"/>
    </location>
</feature>
<dbReference type="PANTHER" id="PTHR13402">
    <property type="entry name" value="RGPR-RELATED"/>
    <property type="match status" value="1"/>
</dbReference>
<dbReference type="Pfam" id="PF12932">
    <property type="entry name" value="Sec16"/>
    <property type="match status" value="1"/>
</dbReference>
<keyword evidence="4 10" id="KW-0256">Endoplasmic reticulum</keyword>
<evidence type="ECO:0000313" key="14">
    <source>
        <dbReference type="EMBL" id="KAJ9612324.1"/>
    </source>
</evidence>
<keyword evidence="3 10" id="KW-0813">Transport</keyword>
<dbReference type="InterPro" id="IPR024298">
    <property type="entry name" value="Sec16_Sec23-bd"/>
</dbReference>
<comment type="caution">
    <text evidence="14">The sequence shown here is derived from an EMBL/GenBank/DDBJ whole genome shotgun (WGS) entry which is preliminary data.</text>
</comment>
<keyword evidence="5 10" id="KW-0931">ER-Golgi transport</keyword>
<dbReference type="GO" id="GO:0007030">
    <property type="term" value="P:Golgi organization"/>
    <property type="evidence" value="ECO:0007669"/>
    <property type="project" value="TreeGrafter"/>
</dbReference>
<evidence type="ECO:0000256" key="1">
    <source>
        <dbReference type="ARBA" id="ARBA00004397"/>
    </source>
</evidence>
<keyword evidence="7 10" id="KW-0072">Autophagy</keyword>
<feature type="region of interest" description="Disordered" evidence="11">
    <location>
        <begin position="207"/>
        <end position="226"/>
    </location>
</feature>
<feature type="region of interest" description="Disordered" evidence="11">
    <location>
        <begin position="1383"/>
        <end position="1898"/>
    </location>
</feature>
<comment type="function">
    <text evidence="9 10">Involved in the initiation of assembly of the COPII coat required for the formation of transport vesicles from the endoplasmic reticulum (ER) and the selection of cargo molecules. Also involved in autophagy.</text>
</comment>
<feature type="compositionally biased region" description="Polar residues" evidence="11">
    <location>
        <begin position="436"/>
        <end position="455"/>
    </location>
</feature>
<feature type="compositionally biased region" description="Pro residues" evidence="11">
    <location>
        <begin position="580"/>
        <end position="599"/>
    </location>
</feature>
<evidence type="ECO:0000256" key="9">
    <source>
        <dbReference type="ARBA" id="ARBA00024687"/>
    </source>
</evidence>
<evidence type="ECO:0000256" key="5">
    <source>
        <dbReference type="ARBA" id="ARBA00022892"/>
    </source>
</evidence>
<feature type="compositionally biased region" description="Low complexity" evidence="11">
    <location>
        <begin position="820"/>
        <end position="832"/>
    </location>
</feature>
<sequence length="1898" mass="203416">METPEHIEHVSPKARQDTKSGHWLPALRPDTTDDLDPDAPMAEFESSVHPHARIDIIPPTPVSRSGERVDFPRKHIPVVPEEPEEPEEPAIASEANATTTPWSPPPTVTTFGNDELPSDDDDERLDPAWGIKRFDSTHVLDTVHRSTTFPDLSSPAPPQHDTIVEAAEKEAEAELVNGTAEPVTIAEHEKHITEPQGLDLANEDEDITREPQSWTVPAPEEPFDLNDQRYEEGMPLMQSEEEEEALAVADDTGEQYPADHFETSQDDEETSFFSNINGPATGSTVPEHPHLERKSTAQVLHSLQLSDRKVPDSPPVDASAEASFFDELATEGEPDINNISTGPADGDTDAMWAAALEDDEFLVEDADDLLPDSDEEASPVQPAATTVAQQQPQRQNSTNPYAPHQPSTTDMFQLSPTSRTTHNNVGISRPELPPMTSFQAQMPQRPAPQSIQSFVDQAKDGYKSPYDLPLDLKPKRRSHVPQPVQTARSVAPPPRSSSLSEKPLQSPFASAGPSTSSPGVMQPPAPLPAMPSRSVSAFATNKTVKPKSGSSSGGFFEELPMTSKPRPAGRFTPQQSISAIPPPPLPQSPPVNAFPPPQQPVQHLPQAMSPPAPTDPYAQYQLRAPEPLDPYANASLLPTPSVPAATSTRYSPAPPATVTSTLGPRPGPSPRYSPAPPPQPASAKPVKYAAQPTPPLAPAQAPTQRPNAGPIQPPVQSAPTVPNRPPSLPPATAAAILPFQPRTSSPLAFHRDSVEEKANGVPAAIAQAAGPPLPASHYTPSTASAPFPLTSPERHGYGDLTNQLSPPKRPDGGQLPPPRRSQTQSPSKQRPQAAYPTPGGDFINRPATAYGQSSPRMAPAQLTSVPFGHPNVQSRGVAPQLDFVRPQDDTQFDPLERWKGAPVFRFGFGNAIASTFPRHVPRYAAGAARPQIKSAPGEISVRDGKDFVAQPELINNFPGPLRGKSKKKDLLSWMANYITAMEAGMPNIFAAQAHDDPARRLHEKVLLWKIVRVMVEHDGSLDGPALIAINLILSPEVHNVDESSPIQYRAGEQPTGIYRPAGANMKLDSVDPMAVEALRKLLLSGDRQAAVFHAMDNRLWSHALIIASTLDRSVWGQVVREFVHQEVKTAGENTESLSALYEIFGGNVEESIDELVPPSARAGLQMIRRVNTGGPTKNALDGLNKWKETLSLLLNNRSQGDHQALSVLGKLLQDYNRIEAGHICYIFSKSPQRPSLFGGPDEENASIVLLGANHKAEPSDFSRDQDAIILTEIYEYATSVLAASATSPFMPHLSVFKLQRATLMAEVGSKAEAQAYCDAIAATFGKKMSPYYHPLFLSELDDLSNRLKQTAIQGSSSWMGKPSLEKVGGSMWTKFSSFVVGDDSDAESKGSGKDAAEAGPFARIAGTPSVSRTNSQTDLYGSSYPQAVPATTAGSKYAPNGIQSARSSSELTRGRPSLDSQRSPPSTSYSQQYAPMNMFQQGQAAPPSNPYQAFATSSPPTSYPQSPPRSSYVPNGAAAGTADRSPMRPLYAPTPPSEDVIQQAYGHTSEPITQIPEEQPISYGEYQPSQQEGIYGGYQPSQPERAQTPPQHNANHSIGYEAPTETYGFEPPTGGYVPYEPEPDSPEEPSKELKPKRKSFMDDDDDNFPRVSKQPPTSQPNSSNGDEAARKRANDAAAEAAFRAAAEADAARAKEQKQSKRSSSWFGGWLGGKKDEGLDAGSSKGGEPKVHRAKLGESKMKLYYDKELGKWVNPDNPDAATKTATPPPPRMGGTPAPAMGPPRPPMGSTPPTSHPNTPHLGMGPPSGPPSRTGTPADGPGPSLQSGLSPQVGINGPPSAASTPPIGAPSTPGLAPPPRPGTAMSNASSIDDLIGPATGRKSAKGAKKPKGRYVDVMAK</sequence>
<feature type="compositionally biased region" description="Polar residues" evidence="11">
    <location>
        <begin position="1579"/>
        <end position="1596"/>
    </location>
</feature>
<feature type="compositionally biased region" description="Low complexity" evidence="11">
    <location>
        <begin position="1675"/>
        <end position="1688"/>
    </location>
</feature>
<feature type="compositionally biased region" description="Polar residues" evidence="11">
    <location>
        <begin position="1654"/>
        <end position="1665"/>
    </location>
</feature>
<feature type="compositionally biased region" description="Low complexity" evidence="11">
    <location>
        <begin position="379"/>
        <end position="393"/>
    </location>
</feature>
<feature type="compositionally biased region" description="Polar residues" evidence="11">
    <location>
        <begin position="533"/>
        <end position="543"/>
    </location>
</feature>
<feature type="compositionally biased region" description="Low complexity" evidence="11">
    <location>
        <begin position="1754"/>
        <end position="1764"/>
    </location>
</feature>
<evidence type="ECO:0000256" key="11">
    <source>
        <dbReference type="SAM" id="MobiDB-lite"/>
    </source>
</evidence>
<dbReference type="PANTHER" id="PTHR13402:SF6">
    <property type="entry name" value="SECRETORY 16, ISOFORM I"/>
    <property type="match status" value="1"/>
</dbReference>
<evidence type="ECO:0000256" key="7">
    <source>
        <dbReference type="ARBA" id="ARBA00023006"/>
    </source>
</evidence>
<dbReference type="Gene3D" id="1.25.40.1030">
    <property type="match status" value="1"/>
</dbReference>
<dbReference type="GO" id="GO:0015031">
    <property type="term" value="P:protein transport"/>
    <property type="evidence" value="ECO:0007669"/>
    <property type="project" value="UniProtKB-KW"/>
</dbReference>
<evidence type="ECO:0000256" key="8">
    <source>
        <dbReference type="ARBA" id="ARBA00023136"/>
    </source>
</evidence>
<feature type="compositionally biased region" description="Low complexity" evidence="11">
    <location>
        <begin position="1789"/>
        <end position="1815"/>
    </location>
</feature>
<dbReference type="GO" id="GO:0006914">
    <property type="term" value="P:autophagy"/>
    <property type="evidence" value="ECO:0007669"/>
    <property type="project" value="UniProtKB-KW"/>
</dbReference>
<feature type="compositionally biased region" description="Basic and acidic residues" evidence="11">
    <location>
        <begin position="1386"/>
        <end position="1396"/>
    </location>
</feature>
<name>A0AA38XFW7_9EURO</name>
<dbReference type="GO" id="GO:0012507">
    <property type="term" value="C:ER to Golgi transport vesicle membrane"/>
    <property type="evidence" value="ECO:0007669"/>
    <property type="project" value="TreeGrafter"/>
</dbReference>
<comment type="similarity">
    <text evidence="2 10">Belongs to the SEC16 family.</text>
</comment>
<comment type="subcellular location">
    <subcellularLocation>
        <location evidence="1">Endoplasmic reticulum membrane</location>
        <topology evidence="1">Peripheral membrane protein</topology>
        <orientation evidence="1">Cytoplasmic side</orientation>
    </subcellularLocation>
</comment>
<dbReference type="FunFam" id="1.25.40.1030:FF:000008">
    <property type="entry name" value="Protein transport protein sec16"/>
    <property type="match status" value="1"/>
</dbReference>
<evidence type="ECO:0000259" key="12">
    <source>
        <dbReference type="Pfam" id="PF12931"/>
    </source>
</evidence>
<feature type="domain" description="Sec16 central conserved" evidence="13">
    <location>
        <begin position="901"/>
        <end position="1019"/>
    </location>
</feature>
<evidence type="ECO:0000256" key="4">
    <source>
        <dbReference type="ARBA" id="ARBA00022824"/>
    </source>
</evidence>
<proteinExistence type="inferred from homology"/>
<feature type="compositionally biased region" description="Pro residues" evidence="11">
    <location>
        <begin position="665"/>
        <end position="680"/>
    </location>
</feature>
<protein>
    <recommendedName>
        <fullName evidence="10">Protein transport protein sec16</fullName>
    </recommendedName>
</protein>
<evidence type="ECO:0000256" key="10">
    <source>
        <dbReference type="RuleBase" id="RU364101"/>
    </source>
</evidence>
<feature type="region of interest" description="Disordered" evidence="11">
    <location>
        <begin position="765"/>
        <end position="846"/>
    </location>
</feature>
<feature type="compositionally biased region" description="Basic and acidic residues" evidence="11">
    <location>
        <begin position="1689"/>
        <end position="1698"/>
    </location>
</feature>
<dbReference type="CDD" id="cd09233">
    <property type="entry name" value="ACE1-Sec16-like"/>
    <property type="match status" value="1"/>
</dbReference>
<feature type="compositionally biased region" description="Polar residues" evidence="11">
    <location>
        <begin position="1441"/>
        <end position="1451"/>
    </location>
</feature>
<feature type="compositionally biased region" description="Basic residues" evidence="11">
    <location>
        <begin position="1880"/>
        <end position="1890"/>
    </location>
</feature>
<organism evidence="14 15">
    <name type="scientific">Cladophialophora chaetospira</name>
    <dbReference type="NCBI Taxonomy" id="386627"/>
    <lineage>
        <taxon>Eukaryota</taxon>
        <taxon>Fungi</taxon>
        <taxon>Dikarya</taxon>
        <taxon>Ascomycota</taxon>
        <taxon>Pezizomycotina</taxon>
        <taxon>Eurotiomycetes</taxon>
        <taxon>Chaetothyriomycetidae</taxon>
        <taxon>Chaetothyriales</taxon>
        <taxon>Herpotrichiellaceae</taxon>
        <taxon>Cladophialophora</taxon>
    </lineage>
</organism>
<dbReference type="Pfam" id="PF12931">
    <property type="entry name" value="TPR_Sec16"/>
    <property type="match status" value="1"/>
</dbReference>
<feature type="region of interest" description="Disordered" evidence="11">
    <location>
        <begin position="1"/>
        <end position="124"/>
    </location>
</feature>
<evidence type="ECO:0000256" key="2">
    <source>
        <dbReference type="ARBA" id="ARBA00005927"/>
    </source>
</evidence>
<feature type="domain" description="Sec16 Sec23-binding" evidence="12">
    <location>
        <begin position="1078"/>
        <end position="1382"/>
    </location>
</feature>
<feature type="compositionally biased region" description="Polar residues" evidence="11">
    <location>
        <begin position="271"/>
        <end position="284"/>
    </location>
</feature>
<feature type="region of interest" description="Disordered" evidence="11">
    <location>
        <begin position="256"/>
        <end position="732"/>
    </location>
</feature>
<feature type="compositionally biased region" description="Pro residues" evidence="11">
    <location>
        <begin position="1778"/>
        <end position="1788"/>
    </location>
</feature>
<feature type="compositionally biased region" description="Basic and acidic residues" evidence="11">
    <location>
        <begin position="1726"/>
        <end position="1749"/>
    </location>
</feature>
<dbReference type="GO" id="GO:0070971">
    <property type="term" value="C:endoplasmic reticulum exit site"/>
    <property type="evidence" value="ECO:0007669"/>
    <property type="project" value="UniProtKB-ARBA"/>
</dbReference>
<keyword evidence="8 10" id="KW-0472">Membrane</keyword>
<evidence type="ECO:0000256" key="6">
    <source>
        <dbReference type="ARBA" id="ARBA00022927"/>
    </source>
</evidence>
<dbReference type="Proteomes" id="UP001172673">
    <property type="component" value="Unassembled WGS sequence"/>
</dbReference>
<dbReference type="InterPro" id="IPR024340">
    <property type="entry name" value="Sec16_CCD"/>
</dbReference>
<evidence type="ECO:0000259" key="13">
    <source>
        <dbReference type="Pfam" id="PF12932"/>
    </source>
</evidence>
<reference evidence="14" key="1">
    <citation type="submission" date="2022-10" db="EMBL/GenBank/DDBJ databases">
        <title>Culturing micro-colonial fungi from biological soil crusts in the Mojave desert and describing Neophaeococcomyces mojavensis, and introducing the new genera and species Taxawa tesnikishii.</title>
        <authorList>
            <person name="Kurbessoian T."/>
            <person name="Stajich J.E."/>
        </authorList>
    </citation>
    <scope>NUCLEOTIDE SEQUENCE</scope>
    <source>
        <strain evidence="14">TK_41</strain>
    </source>
</reference>
<dbReference type="GO" id="GO:0070973">
    <property type="term" value="P:protein localization to endoplasmic reticulum exit site"/>
    <property type="evidence" value="ECO:0007669"/>
    <property type="project" value="TreeGrafter"/>
</dbReference>
<keyword evidence="15" id="KW-1185">Reference proteome</keyword>
<gene>
    <name evidence="14" type="primary">SEC16</name>
    <name evidence="14" type="ORF">H2200_003921</name>
</gene>